<evidence type="ECO:0000313" key="3">
    <source>
        <dbReference type="EMBL" id="CAE1275328.1"/>
    </source>
</evidence>
<keyword evidence="2" id="KW-0812">Transmembrane</keyword>
<comment type="caution">
    <text evidence="3">The sequence shown here is derived from an EMBL/GenBank/DDBJ whole genome shotgun (WGS) entry which is preliminary data.</text>
</comment>
<feature type="transmembrane region" description="Helical" evidence="2">
    <location>
        <begin position="93"/>
        <end position="113"/>
    </location>
</feature>
<feature type="region of interest" description="Disordered" evidence="1">
    <location>
        <begin position="167"/>
        <end position="195"/>
    </location>
</feature>
<evidence type="ECO:0000313" key="4">
    <source>
        <dbReference type="Proteomes" id="UP000597762"/>
    </source>
</evidence>
<dbReference type="AlphaFoldDB" id="A0A812CPQ3"/>
<protein>
    <submittedName>
        <fullName evidence="3">Uncharacterized protein</fullName>
    </submittedName>
</protein>
<accession>A0A812CPQ3</accession>
<gene>
    <name evidence="3" type="ORF">SPHA_39401</name>
</gene>
<name>A0A812CPQ3_ACAPH</name>
<feature type="transmembrane region" description="Helical" evidence="2">
    <location>
        <begin position="119"/>
        <end position="140"/>
    </location>
</feature>
<proteinExistence type="predicted"/>
<keyword evidence="2" id="KW-0472">Membrane</keyword>
<organism evidence="3 4">
    <name type="scientific">Acanthosepion pharaonis</name>
    <name type="common">Pharaoh cuttlefish</name>
    <name type="synonym">Sepia pharaonis</name>
    <dbReference type="NCBI Taxonomy" id="158019"/>
    <lineage>
        <taxon>Eukaryota</taxon>
        <taxon>Metazoa</taxon>
        <taxon>Spiralia</taxon>
        <taxon>Lophotrochozoa</taxon>
        <taxon>Mollusca</taxon>
        <taxon>Cephalopoda</taxon>
        <taxon>Coleoidea</taxon>
        <taxon>Decapodiformes</taxon>
        <taxon>Sepiida</taxon>
        <taxon>Sepiina</taxon>
        <taxon>Sepiidae</taxon>
        <taxon>Acanthosepion</taxon>
    </lineage>
</organism>
<dbReference type="EMBL" id="CAHIKZ030001825">
    <property type="protein sequence ID" value="CAE1275328.1"/>
    <property type="molecule type" value="Genomic_DNA"/>
</dbReference>
<keyword evidence="2" id="KW-1133">Transmembrane helix</keyword>
<feature type="transmembrane region" description="Helical" evidence="2">
    <location>
        <begin position="7"/>
        <end position="27"/>
    </location>
</feature>
<dbReference type="Proteomes" id="UP000597762">
    <property type="component" value="Unassembled WGS sequence"/>
</dbReference>
<sequence>MRRVVCILHRIFSIFHLSLLSSLRLPLSHLLSDALLHCQHRFPPSHSVCRFLFSSLYSPSLTLFLFISLFLSLCLYLYRVLSFLLSLSRLHSLTLYYSLCYHSLFLFVIFYFHLSPYPLSLSIYLTLSFFLSVSLSHCVYTPFHFLNISTPFSSCLSLSETESKRERNKWKKKRGNRHSVIERQKESVRQTNKKR</sequence>
<evidence type="ECO:0000256" key="1">
    <source>
        <dbReference type="SAM" id="MobiDB-lite"/>
    </source>
</evidence>
<feature type="transmembrane region" description="Helical" evidence="2">
    <location>
        <begin position="61"/>
        <end position="81"/>
    </location>
</feature>
<keyword evidence="4" id="KW-1185">Reference proteome</keyword>
<evidence type="ECO:0000256" key="2">
    <source>
        <dbReference type="SAM" id="Phobius"/>
    </source>
</evidence>
<feature type="compositionally biased region" description="Basic and acidic residues" evidence="1">
    <location>
        <begin position="179"/>
        <end position="188"/>
    </location>
</feature>
<reference evidence="3" key="1">
    <citation type="submission" date="2021-01" db="EMBL/GenBank/DDBJ databases">
        <authorList>
            <person name="Li R."/>
            <person name="Bekaert M."/>
        </authorList>
    </citation>
    <scope>NUCLEOTIDE SEQUENCE</scope>
    <source>
        <strain evidence="3">Farmed</strain>
    </source>
</reference>
<feature type="compositionally biased region" description="Basic residues" evidence="1">
    <location>
        <begin position="167"/>
        <end position="177"/>
    </location>
</feature>